<sequence>MSDAAVPVPGWAESPQVRYFFTWLMSPSGMAEAAAYRAAADDGTEGATRLRATLERLLAERPLSTTDWLRLTGYQFYGEDELYGFLTEVFAHYYEGAARPRLPDPDRWPPAEFWGPPLPGREPPELPELCDQPLPWFGPWYAEYASDRASQRAAVALRPAAVAGRDLAPVLRFETVYGPGEAALGQATARSVRPVGPPAADGAFTFESAVMDAGALAFAVFGPADGVPAAGPRRPGQLVSALEWAAPRPVIDPTTVPLAELGLDVPGVDRRFVHFCAGWLSANASDEFWELGRSFHLAWPDYRATVRTGLRHLVEHRPLDVDRWHDLTGVVFRDAHELSHYLADVRAYLGD</sequence>
<gene>
    <name evidence="1" type="ORF">ACFQMG_26620</name>
</gene>
<dbReference type="Proteomes" id="UP001596435">
    <property type="component" value="Unassembled WGS sequence"/>
</dbReference>
<evidence type="ECO:0000313" key="2">
    <source>
        <dbReference type="Proteomes" id="UP001596435"/>
    </source>
</evidence>
<dbReference type="EMBL" id="JBHTAJ010000060">
    <property type="protein sequence ID" value="MFC7183129.1"/>
    <property type="molecule type" value="Genomic_DNA"/>
</dbReference>
<dbReference type="RefSeq" id="WP_380232209.1">
    <property type="nucleotide sequence ID" value="NZ_JBHSVH010000002.1"/>
</dbReference>
<evidence type="ECO:0000313" key="1">
    <source>
        <dbReference type="EMBL" id="MFC7183129.1"/>
    </source>
</evidence>
<organism evidence="1 2">
    <name type="scientific">Kitasatospora paranensis</name>
    <dbReference type="NCBI Taxonomy" id="258053"/>
    <lineage>
        <taxon>Bacteria</taxon>
        <taxon>Bacillati</taxon>
        <taxon>Actinomycetota</taxon>
        <taxon>Actinomycetes</taxon>
        <taxon>Kitasatosporales</taxon>
        <taxon>Streptomycetaceae</taxon>
        <taxon>Kitasatospora</taxon>
    </lineage>
</organism>
<comment type="caution">
    <text evidence="1">The sequence shown here is derived from an EMBL/GenBank/DDBJ whole genome shotgun (WGS) entry which is preliminary data.</text>
</comment>
<accession>A0ABW2G0X4</accession>
<keyword evidence="2" id="KW-1185">Reference proteome</keyword>
<protein>
    <submittedName>
        <fullName evidence="1">Uncharacterized protein</fullName>
    </submittedName>
</protein>
<reference evidence="2" key="1">
    <citation type="journal article" date="2019" name="Int. J. Syst. Evol. Microbiol.">
        <title>The Global Catalogue of Microorganisms (GCM) 10K type strain sequencing project: providing services to taxonomists for standard genome sequencing and annotation.</title>
        <authorList>
            <consortium name="The Broad Institute Genomics Platform"/>
            <consortium name="The Broad Institute Genome Sequencing Center for Infectious Disease"/>
            <person name="Wu L."/>
            <person name="Ma J."/>
        </authorList>
    </citation>
    <scope>NUCLEOTIDE SEQUENCE [LARGE SCALE GENOMIC DNA]</scope>
    <source>
        <strain evidence="2">CGMCC 1.12859</strain>
    </source>
</reference>
<name>A0ABW2G0X4_9ACTN</name>
<proteinExistence type="predicted"/>